<name>A0A1G8MQT0_9RHOB</name>
<dbReference type="EMBL" id="FNEJ01000008">
    <property type="protein sequence ID" value="SDI70274.1"/>
    <property type="molecule type" value="Genomic_DNA"/>
</dbReference>
<dbReference type="AlphaFoldDB" id="A0A1G8MQT0"/>
<evidence type="ECO:0000313" key="3">
    <source>
        <dbReference type="Proteomes" id="UP000199093"/>
    </source>
</evidence>
<keyword evidence="3" id="KW-1185">Reference proteome</keyword>
<accession>A0A1G8MQT0</accession>
<organism evidence="2 3">
    <name type="scientific">Salipiger marinus</name>
    <dbReference type="NCBI Taxonomy" id="555512"/>
    <lineage>
        <taxon>Bacteria</taxon>
        <taxon>Pseudomonadati</taxon>
        <taxon>Pseudomonadota</taxon>
        <taxon>Alphaproteobacteria</taxon>
        <taxon>Rhodobacterales</taxon>
        <taxon>Roseobacteraceae</taxon>
        <taxon>Salipiger</taxon>
    </lineage>
</organism>
<keyword evidence="1" id="KW-1133">Transmembrane helix</keyword>
<evidence type="ECO:0000256" key="1">
    <source>
        <dbReference type="SAM" id="Phobius"/>
    </source>
</evidence>
<proteinExistence type="predicted"/>
<dbReference type="RefSeq" id="WP_089846990.1">
    <property type="nucleotide sequence ID" value="NZ_FNEJ01000008.1"/>
</dbReference>
<gene>
    <name evidence="2" type="ORF">SAMN04487993_1008210</name>
</gene>
<evidence type="ECO:0000313" key="2">
    <source>
        <dbReference type="EMBL" id="SDI70274.1"/>
    </source>
</evidence>
<keyword evidence="1" id="KW-0472">Membrane</keyword>
<dbReference type="Proteomes" id="UP000199093">
    <property type="component" value="Unassembled WGS sequence"/>
</dbReference>
<protein>
    <submittedName>
        <fullName evidence="2">Uncharacterized protein</fullName>
    </submittedName>
</protein>
<reference evidence="2 3" key="1">
    <citation type="submission" date="2016-10" db="EMBL/GenBank/DDBJ databases">
        <authorList>
            <person name="de Groot N.N."/>
        </authorList>
    </citation>
    <scope>NUCLEOTIDE SEQUENCE [LARGE SCALE GENOMIC DNA]</scope>
    <source>
        <strain evidence="2 3">DSM 26424</strain>
    </source>
</reference>
<feature type="transmembrane region" description="Helical" evidence="1">
    <location>
        <begin position="31"/>
        <end position="50"/>
    </location>
</feature>
<dbReference type="STRING" id="555512.SAMN04487993_1008210"/>
<sequence length="109" mass="12162">MAVVAAEFRGAYLHFSTRVAERIGPDFSAPLLWTTAIACITTGCSSFAFCTRLSRKGRRLWLTTIDGRPVFVVFDHRDNIPITVITDATGHVRADRRKGTVALRRFLHG</sequence>
<keyword evidence="1" id="KW-0812">Transmembrane</keyword>